<dbReference type="PANTHER" id="PTHR43591">
    <property type="entry name" value="METHYLTRANSFERASE"/>
    <property type="match status" value="1"/>
</dbReference>
<dbReference type="PANTHER" id="PTHR43591:SF110">
    <property type="entry name" value="RHODANESE DOMAIN-CONTAINING PROTEIN"/>
    <property type="match status" value="1"/>
</dbReference>
<reference evidence="3 4" key="1">
    <citation type="submission" date="2013-11" db="EMBL/GenBank/DDBJ databases">
        <title>Single cell genomics of uncultured Tannerella BU063 (oral taxon 286).</title>
        <authorList>
            <person name="Beall C.J."/>
            <person name="Campbell A.G."/>
            <person name="Griffen A.L."/>
            <person name="Podar M."/>
            <person name="Leys E.J."/>
        </authorList>
    </citation>
    <scope>NUCLEOTIDE SEQUENCE [LARGE SCALE GENOMIC DNA]</scope>
    <source>
        <strain evidence="3">Cell 5</strain>
    </source>
</reference>
<dbReference type="AlphaFoldDB" id="W2C7G9"/>
<feature type="domain" description="Methyltransferase type 11" evidence="2">
    <location>
        <begin position="57"/>
        <end position="142"/>
    </location>
</feature>
<dbReference type="Proteomes" id="UP000018872">
    <property type="component" value="Unassembled WGS sequence"/>
</dbReference>
<proteinExistence type="predicted"/>
<comment type="caution">
    <text evidence="3">The sequence shown here is derived from an EMBL/GenBank/DDBJ whole genome shotgun (WGS) entry which is preliminary data.</text>
</comment>
<dbReference type="GO" id="GO:0008757">
    <property type="term" value="F:S-adenosylmethionine-dependent methyltransferase activity"/>
    <property type="evidence" value="ECO:0007669"/>
    <property type="project" value="InterPro"/>
</dbReference>
<dbReference type="Pfam" id="PF08241">
    <property type="entry name" value="Methyltransf_11"/>
    <property type="match status" value="1"/>
</dbReference>
<dbReference type="SUPFAM" id="SSF53335">
    <property type="entry name" value="S-adenosyl-L-methionine-dependent methyltransferases"/>
    <property type="match status" value="1"/>
</dbReference>
<feature type="transmembrane region" description="Helical" evidence="1">
    <location>
        <begin position="20"/>
        <end position="37"/>
    </location>
</feature>
<evidence type="ECO:0000313" key="3">
    <source>
        <dbReference type="EMBL" id="ETK03129.1"/>
    </source>
</evidence>
<evidence type="ECO:0000256" key="1">
    <source>
        <dbReference type="SAM" id="Phobius"/>
    </source>
</evidence>
<dbReference type="Gene3D" id="3.40.50.150">
    <property type="entry name" value="Vaccinia Virus protein VP39"/>
    <property type="match status" value="1"/>
</dbReference>
<dbReference type="PATRIC" id="fig|1410950.3.peg.2506"/>
<sequence>MTDSILKEMLDLFHTYYLRQRFFPNWFSVFINPFYFIRKRLIEKVRRLAPQLEGELLDFGCGAKPYQELFPHLRSYLGVDIENEGHNHKTEAIDVYYDGVRLPFDDDSFDAILTSEVLEHVPNVDGCLTDLVRVLRPGGKMLVTVPFIWAEHELPYDFRRFSLIGIRKHITDQGLTILAEERSGHFAEVVLQLWMAYLRSLFYVKNKYVNLLMNAIFIAPVCILGGAIVWLLPRKPELYFNTIILAQKKI</sequence>
<dbReference type="InterPro" id="IPR029063">
    <property type="entry name" value="SAM-dependent_MTases_sf"/>
</dbReference>
<gene>
    <name evidence="3" type="ORF">T229_15715</name>
</gene>
<protein>
    <recommendedName>
        <fullName evidence="2">Methyltransferase type 11 domain-containing protein</fullName>
    </recommendedName>
</protein>
<dbReference type="InterPro" id="IPR013216">
    <property type="entry name" value="Methyltransf_11"/>
</dbReference>
<organism evidence="3 4">
    <name type="scientific">Tannerella sp. oral taxon BU063 isolate Cell 5</name>
    <dbReference type="NCBI Taxonomy" id="1410950"/>
    <lineage>
        <taxon>Bacteria</taxon>
        <taxon>Pseudomonadati</taxon>
        <taxon>Bacteroidota</taxon>
        <taxon>Bacteroidia</taxon>
        <taxon>Bacteroidales</taxon>
        <taxon>Tannerellaceae</taxon>
        <taxon>Tannerella</taxon>
    </lineage>
</organism>
<keyword evidence="1" id="KW-1133">Transmembrane helix</keyword>
<evidence type="ECO:0000259" key="2">
    <source>
        <dbReference type="Pfam" id="PF08241"/>
    </source>
</evidence>
<dbReference type="EMBL" id="AYYC01000741">
    <property type="protein sequence ID" value="ETK03129.1"/>
    <property type="molecule type" value="Genomic_DNA"/>
</dbReference>
<name>W2C7G9_9BACT</name>
<accession>W2C7G9</accession>
<keyword evidence="1" id="KW-0472">Membrane</keyword>
<keyword evidence="1" id="KW-0812">Transmembrane</keyword>
<evidence type="ECO:0000313" key="4">
    <source>
        <dbReference type="Proteomes" id="UP000018872"/>
    </source>
</evidence>
<feature type="transmembrane region" description="Helical" evidence="1">
    <location>
        <begin position="208"/>
        <end position="232"/>
    </location>
</feature>